<reference evidence="8" key="1">
    <citation type="submission" date="2021-11" db="EMBL/GenBank/DDBJ databases">
        <title>Draft genome sequence of Alcaligenes endophyticus type strain CCUG 75668T.</title>
        <authorList>
            <person name="Salva-Serra F."/>
            <person name="Duran R.E."/>
            <person name="Seeger M."/>
            <person name="Moore E.R.B."/>
            <person name="Jaen-Luchoro D."/>
        </authorList>
    </citation>
    <scope>NUCLEOTIDE SEQUENCE</scope>
    <source>
        <strain evidence="8">CCUG 75668</strain>
    </source>
</reference>
<evidence type="ECO:0000313" key="8">
    <source>
        <dbReference type="EMBL" id="MDN4121226.1"/>
    </source>
</evidence>
<dbReference type="Pfam" id="PF00302">
    <property type="entry name" value="CAT"/>
    <property type="match status" value="1"/>
</dbReference>
<evidence type="ECO:0000313" key="9">
    <source>
        <dbReference type="Proteomes" id="UP001168613"/>
    </source>
</evidence>
<evidence type="ECO:0000256" key="4">
    <source>
        <dbReference type="ARBA" id="ARBA00023251"/>
    </source>
</evidence>
<dbReference type="PIRSF" id="PIRSF000440">
    <property type="entry name" value="CAT"/>
    <property type="match status" value="1"/>
</dbReference>
<dbReference type="PROSITE" id="PS00100">
    <property type="entry name" value="CAT"/>
    <property type="match status" value="1"/>
</dbReference>
<dbReference type="Proteomes" id="UP001168613">
    <property type="component" value="Unassembled WGS sequence"/>
</dbReference>
<comment type="function">
    <text evidence="1 6">This enzyme is an effector of chloramphenicol resistance in bacteria.</text>
</comment>
<dbReference type="SUPFAM" id="SSF52777">
    <property type="entry name" value="CoA-dependent acyltransferases"/>
    <property type="match status" value="1"/>
</dbReference>
<accession>A0ABT8EIV5</accession>
<organism evidence="8 9">
    <name type="scientific">Alcaligenes endophyticus</name>
    <dbReference type="NCBI Taxonomy" id="1929088"/>
    <lineage>
        <taxon>Bacteria</taxon>
        <taxon>Pseudomonadati</taxon>
        <taxon>Pseudomonadota</taxon>
        <taxon>Betaproteobacteria</taxon>
        <taxon>Burkholderiales</taxon>
        <taxon>Alcaligenaceae</taxon>
        <taxon>Alcaligenes</taxon>
    </lineage>
</organism>
<comment type="catalytic activity">
    <reaction evidence="6">
        <text>chloramphenicol + acetyl-CoA = chloramphenicol 3-acetate + CoA</text>
        <dbReference type="Rhea" id="RHEA:18421"/>
        <dbReference type="ChEBI" id="CHEBI:16730"/>
        <dbReference type="ChEBI" id="CHEBI:17698"/>
        <dbReference type="ChEBI" id="CHEBI:57287"/>
        <dbReference type="ChEBI" id="CHEBI:57288"/>
        <dbReference type="EC" id="2.3.1.28"/>
    </reaction>
</comment>
<dbReference type="EMBL" id="JAJHNU010000001">
    <property type="protein sequence ID" value="MDN4121226.1"/>
    <property type="molecule type" value="Genomic_DNA"/>
</dbReference>
<keyword evidence="5 6" id="KW-0012">Acyltransferase</keyword>
<dbReference type="InterPro" id="IPR018372">
    <property type="entry name" value="Chloramphenicol_AcTrfase_AS"/>
</dbReference>
<dbReference type="Gene3D" id="3.30.559.10">
    <property type="entry name" value="Chloramphenicol acetyltransferase-like domain"/>
    <property type="match status" value="1"/>
</dbReference>
<dbReference type="RefSeq" id="WP_266124908.1">
    <property type="nucleotide sequence ID" value="NZ_JAJHNU010000001.1"/>
</dbReference>
<comment type="caution">
    <text evidence="8">The sequence shown here is derived from an EMBL/GenBank/DDBJ whole genome shotgun (WGS) entry which is preliminary data.</text>
</comment>
<comment type="similarity">
    <text evidence="2 7">Belongs to the chloramphenicol acetyltransferase family.</text>
</comment>
<evidence type="ECO:0000256" key="1">
    <source>
        <dbReference type="ARBA" id="ARBA00002150"/>
    </source>
</evidence>
<dbReference type="PANTHER" id="PTHR38474">
    <property type="entry name" value="SLR0299 PROTEIN"/>
    <property type="match status" value="1"/>
</dbReference>
<dbReference type="InterPro" id="IPR023213">
    <property type="entry name" value="CAT-like_dom_sf"/>
</dbReference>
<dbReference type="PANTHER" id="PTHR38474:SF2">
    <property type="entry name" value="CHLORAMPHENICOL ACETYLTRANSFERASE"/>
    <property type="match status" value="1"/>
</dbReference>
<proteinExistence type="inferred from homology"/>
<keyword evidence="4 6" id="KW-0046">Antibiotic resistance</keyword>
<name>A0ABT8EIV5_9BURK</name>
<gene>
    <name evidence="8" type="primary">catA</name>
    <name evidence="8" type="ORF">LMS43_08000</name>
</gene>
<evidence type="ECO:0000256" key="3">
    <source>
        <dbReference type="ARBA" id="ARBA00022679"/>
    </source>
</evidence>
<evidence type="ECO:0000256" key="2">
    <source>
        <dbReference type="ARBA" id="ARBA00010571"/>
    </source>
</evidence>
<dbReference type="InterPro" id="IPR001707">
    <property type="entry name" value="Cmp_AcTrfase"/>
</dbReference>
<evidence type="ECO:0000256" key="7">
    <source>
        <dbReference type="RuleBase" id="RU004156"/>
    </source>
</evidence>
<sequence>MMLMGYTAVDLSTWGRREHFEAFQTIAKCTFSLTAQLDITTLVKQVKSRGWKFYPTMIHLIAQALNKYPEFRMRMKEGVLVTWDVIHPSYTIFHEESETFSSLWCHHKESRDLFFKEYEENMALYGDSLAYSPMQESTENIFYVSANPWVSFTSFEFNLASFENFFAPMLTIGKYYEQGNRILMPLAVQVHHAVCDGFHVGRMINELQELCAEQV</sequence>
<dbReference type="EC" id="2.3.1.28" evidence="6"/>
<dbReference type="SMART" id="SM01059">
    <property type="entry name" value="CAT"/>
    <property type="match status" value="1"/>
</dbReference>
<keyword evidence="9" id="KW-1185">Reference proteome</keyword>
<dbReference type="NCBIfam" id="NF000491">
    <property type="entry name" value="chloram_CatA"/>
    <property type="match status" value="1"/>
</dbReference>
<protein>
    <recommendedName>
        <fullName evidence="6">Chloramphenicol acetyltransferase</fullName>
        <ecNumber evidence="6">2.3.1.28</ecNumber>
    </recommendedName>
</protein>
<evidence type="ECO:0000256" key="6">
    <source>
        <dbReference type="RuleBase" id="RU000503"/>
    </source>
</evidence>
<keyword evidence="3 6" id="KW-0808">Transferase</keyword>
<evidence type="ECO:0000256" key="5">
    <source>
        <dbReference type="ARBA" id="ARBA00023315"/>
    </source>
</evidence>